<proteinExistence type="predicted"/>
<dbReference type="KEGG" id="mmab:HQ865_24165"/>
<evidence type="ECO:0000313" key="3">
    <source>
        <dbReference type="Proteomes" id="UP000505355"/>
    </source>
</evidence>
<evidence type="ECO:0000313" key="2">
    <source>
        <dbReference type="EMBL" id="QKJ32723.1"/>
    </source>
</evidence>
<evidence type="ECO:0008006" key="4">
    <source>
        <dbReference type="Google" id="ProtNLM"/>
    </source>
</evidence>
<keyword evidence="3" id="KW-1185">Reference proteome</keyword>
<dbReference type="EMBL" id="CP054139">
    <property type="protein sequence ID" value="QKJ32723.1"/>
    <property type="molecule type" value="Genomic_DNA"/>
</dbReference>
<dbReference type="Proteomes" id="UP000505355">
    <property type="component" value="Chromosome"/>
</dbReference>
<dbReference type="RefSeq" id="WP_173417370.1">
    <property type="nucleotide sequence ID" value="NZ_CP054139.1"/>
</dbReference>
<reference evidence="2 3" key="1">
    <citation type="submission" date="2020-05" db="EMBL/GenBank/DDBJ databases">
        <title>Mucilaginibacter mali sp. nov.</title>
        <authorList>
            <person name="Kim H.S."/>
            <person name="Lee K.C."/>
            <person name="Suh M.K."/>
            <person name="Kim J.-S."/>
            <person name="Han K.-I."/>
            <person name="Eom M.K."/>
            <person name="Shin Y.K."/>
            <person name="Lee J.-S."/>
        </authorList>
    </citation>
    <scope>NUCLEOTIDE SEQUENCE [LARGE SCALE GENOMIC DNA]</scope>
    <source>
        <strain evidence="2 3">G2-14</strain>
    </source>
</reference>
<dbReference type="AlphaFoldDB" id="A0A7D4PXT2"/>
<name>A0A7D4PXT2_9SPHI</name>
<evidence type="ECO:0000256" key="1">
    <source>
        <dbReference type="SAM" id="Phobius"/>
    </source>
</evidence>
<gene>
    <name evidence="2" type="ORF">HQ865_24165</name>
</gene>
<organism evidence="2 3">
    <name type="scientific">Mucilaginibacter mali</name>
    <dbReference type="NCBI Taxonomy" id="2740462"/>
    <lineage>
        <taxon>Bacteria</taxon>
        <taxon>Pseudomonadati</taxon>
        <taxon>Bacteroidota</taxon>
        <taxon>Sphingobacteriia</taxon>
        <taxon>Sphingobacteriales</taxon>
        <taxon>Sphingobacteriaceae</taxon>
        <taxon>Mucilaginibacter</taxon>
    </lineage>
</organism>
<sequence length="189" mass="22104">MSKQLEDFIRNNRDEFDDLEPRMELWGNIVSKLQEQEQEVKQAEKREAKTFSLGFVLRVAAIVIMVMGAGFIFYIKSQSNKVDYAAINPVYAKQRVQYASMVQNKRAELKTLSKSNPELYHEFSAEIAKMDSTYKKLNHDLATSPNQERVLRAMIRNLQVQTEVLNQQLNVIEQFNEFKKQQEHEIKSI</sequence>
<keyword evidence="1" id="KW-0812">Transmembrane</keyword>
<accession>A0A7D4PXT2</accession>
<keyword evidence="1" id="KW-1133">Transmembrane helix</keyword>
<keyword evidence="1" id="KW-0472">Membrane</keyword>
<feature type="transmembrane region" description="Helical" evidence="1">
    <location>
        <begin position="55"/>
        <end position="75"/>
    </location>
</feature>
<protein>
    <recommendedName>
        <fullName evidence="4">Anti-sigma factor</fullName>
    </recommendedName>
</protein>